<gene>
    <name evidence="1" type="ORF">DID88_010090</name>
</gene>
<evidence type="ECO:0000313" key="2">
    <source>
        <dbReference type="Proteomes" id="UP000249056"/>
    </source>
</evidence>
<name>A0A395IM90_9HELO</name>
<protein>
    <submittedName>
        <fullName evidence="1">Uncharacterized protein</fullName>
    </submittedName>
</protein>
<reference evidence="1 2" key="1">
    <citation type="submission" date="2018-06" db="EMBL/GenBank/DDBJ databases">
        <title>Genome Sequence of the Brown Rot Fungal Pathogen Monilinia fructigena.</title>
        <authorList>
            <person name="Landi L."/>
            <person name="De Miccolis Angelini R.M."/>
            <person name="Pollastro S."/>
            <person name="Abate D."/>
            <person name="Faretra F."/>
            <person name="Romanazzi G."/>
        </authorList>
    </citation>
    <scope>NUCLEOTIDE SEQUENCE [LARGE SCALE GENOMIC DNA]</scope>
    <source>
        <strain evidence="1 2">Mfrg269</strain>
    </source>
</reference>
<dbReference type="EMBL" id="QKRW01000035">
    <property type="protein sequence ID" value="RAL60994.1"/>
    <property type="molecule type" value="Genomic_DNA"/>
</dbReference>
<keyword evidence="2" id="KW-1185">Reference proteome</keyword>
<sequence length="79" mass="9162">MKFSRVQKALFFSSAGRFTWKLFAEYAGEALFKRGLVLKQEQKVSVLKNLNTGWLGVLYMLSWLCSKPAGEPMRMWLKI</sequence>
<organism evidence="1 2">
    <name type="scientific">Monilinia fructigena</name>
    <dbReference type="NCBI Taxonomy" id="38457"/>
    <lineage>
        <taxon>Eukaryota</taxon>
        <taxon>Fungi</taxon>
        <taxon>Dikarya</taxon>
        <taxon>Ascomycota</taxon>
        <taxon>Pezizomycotina</taxon>
        <taxon>Leotiomycetes</taxon>
        <taxon>Helotiales</taxon>
        <taxon>Sclerotiniaceae</taxon>
        <taxon>Monilinia</taxon>
    </lineage>
</organism>
<accession>A0A395IM90</accession>
<evidence type="ECO:0000313" key="1">
    <source>
        <dbReference type="EMBL" id="RAL60994.1"/>
    </source>
</evidence>
<dbReference type="Proteomes" id="UP000249056">
    <property type="component" value="Unassembled WGS sequence"/>
</dbReference>
<comment type="caution">
    <text evidence="1">The sequence shown here is derived from an EMBL/GenBank/DDBJ whole genome shotgun (WGS) entry which is preliminary data.</text>
</comment>
<dbReference type="AlphaFoldDB" id="A0A395IM90"/>
<proteinExistence type="predicted"/>
<dbReference type="OrthoDB" id="10262413at2759"/>